<keyword evidence="1" id="KW-0378">Hydrolase</keyword>
<dbReference type="RefSeq" id="WP_209527151.1">
    <property type="nucleotide sequence ID" value="NZ_JAEEGA010000005.1"/>
</dbReference>
<dbReference type="EC" id="3.1.3.23" evidence="1"/>
<dbReference type="SFLD" id="SFLDG01144">
    <property type="entry name" value="C2.B.4:_PGP_Like"/>
    <property type="match status" value="1"/>
</dbReference>
<organism evidence="1 2">
    <name type="scientific">Vagococcus allomyrinae</name>
    <dbReference type="NCBI Taxonomy" id="2794353"/>
    <lineage>
        <taxon>Bacteria</taxon>
        <taxon>Bacillati</taxon>
        <taxon>Bacillota</taxon>
        <taxon>Bacilli</taxon>
        <taxon>Lactobacillales</taxon>
        <taxon>Enterococcaceae</taxon>
        <taxon>Vagococcus</taxon>
    </lineage>
</organism>
<dbReference type="PANTHER" id="PTHR10000:SF8">
    <property type="entry name" value="HAD SUPERFAMILY HYDROLASE-LIKE, TYPE 3"/>
    <property type="match status" value="1"/>
</dbReference>
<dbReference type="SFLD" id="SFLDG01140">
    <property type="entry name" value="C2.B:_Phosphomannomutase_and_P"/>
    <property type="match status" value="1"/>
</dbReference>
<dbReference type="GO" id="GO:0050308">
    <property type="term" value="F:sugar-phosphatase activity"/>
    <property type="evidence" value="ECO:0007669"/>
    <property type="project" value="UniProtKB-EC"/>
</dbReference>
<dbReference type="NCBIfam" id="NF007806">
    <property type="entry name" value="PRK10513.1"/>
    <property type="match status" value="1"/>
</dbReference>
<dbReference type="Gene3D" id="3.40.50.1000">
    <property type="entry name" value="HAD superfamily/HAD-like"/>
    <property type="match status" value="1"/>
</dbReference>
<dbReference type="PANTHER" id="PTHR10000">
    <property type="entry name" value="PHOSPHOSERINE PHOSPHATASE"/>
    <property type="match status" value="1"/>
</dbReference>
<comment type="caution">
    <text evidence="1">The sequence shown here is derived from an EMBL/GenBank/DDBJ whole genome shotgun (WGS) entry which is preliminary data.</text>
</comment>
<dbReference type="InterPro" id="IPR006379">
    <property type="entry name" value="HAD-SF_hydro_IIB"/>
</dbReference>
<dbReference type="SFLD" id="SFLDS00003">
    <property type="entry name" value="Haloacid_Dehalogenase"/>
    <property type="match status" value="1"/>
</dbReference>
<dbReference type="CDD" id="cd07516">
    <property type="entry name" value="HAD_Pase"/>
    <property type="match status" value="1"/>
</dbReference>
<keyword evidence="2" id="KW-1185">Reference proteome</keyword>
<reference evidence="1" key="1">
    <citation type="submission" date="2020-12" db="EMBL/GenBank/DDBJ databases">
        <title>Vagococcus allomyrinae sp. nov. and Enterococcus lavae sp. nov., isolated from the larvae of Allomyrina dichotoma.</title>
        <authorList>
            <person name="Lee S.D."/>
        </authorList>
    </citation>
    <scope>NUCLEOTIDE SEQUENCE</scope>
    <source>
        <strain evidence="1">BWB3-3</strain>
    </source>
</reference>
<name>A0A940P7W8_9ENTE</name>
<dbReference type="Gene3D" id="3.30.1240.10">
    <property type="match status" value="1"/>
</dbReference>
<dbReference type="NCBIfam" id="TIGR00099">
    <property type="entry name" value="Cof-subfamily"/>
    <property type="match status" value="1"/>
</dbReference>
<dbReference type="Proteomes" id="UP000674938">
    <property type="component" value="Unassembled WGS sequence"/>
</dbReference>
<dbReference type="InterPro" id="IPR000150">
    <property type="entry name" value="Cof"/>
</dbReference>
<dbReference type="GO" id="GO:0000287">
    <property type="term" value="F:magnesium ion binding"/>
    <property type="evidence" value="ECO:0007669"/>
    <property type="project" value="TreeGrafter"/>
</dbReference>
<dbReference type="NCBIfam" id="TIGR01484">
    <property type="entry name" value="HAD-SF-IIB"/>
    <property type="match status" value="1"/>
</dbReference>
<dbReference type="InterPro" id="IPR023214">
    <property type="entry name" value="HAD_sf"/>
</dbReference>
<dbReference type="PROSITE" id="PS01228">
    <property type="entry name" value="COF_1"/>
    <property type="match status" value="1"/>
</dbReference>
<dbReference type="GO" id="GO:0005829">
    <property type="term" value="C:cytosol"/>
    <property type="evidence" value="ECO:0007669"/>
    <property type="project" value="TreeGrafter"/>
</dbReference>
<protein>
    <submittedName>
        <fullName evidence="1">Sugar-phosphatase</fullName>
        <ecNumber evidence="1">3.1.3.23</ecNumber>
    </submittedName>
</protein>
<accession>A0A940P7W8</accession>
<evidence type="ECO:0000313" key="2">
    <source>
        <dbReference type="Proteomes" id="UP000674938"/>
    </source>
</evidence>
<sequence>MSIKLVAIDIDGTLLNSNKAITVKTKEVITEAKTRGIKIVLATGRPYPGVLSSLKALNLEEAGDYVITYNGSLVQASDTQETIVSYGLTFDEFIEIEAMSRQVGSHLHTIDRQHIYTANHHISPYTIHEVGLTGMPLYYRSIDQMSPDMDIVKMMMIDEPVILDQAIAKIPDWFKEKYTTAKSADFYYEVLNKEANKGQALHELAQHLGIKQAETMAIGDNENDLSMVKYAGIGVAMANAVPVLKAAADVETSSNDQDGVACAIITHAFN</sequence>
<dbReference type="SUPFAM" id="SSF56784">
    <property type="entry name" value="HAD-like"/>
    <property type="match status" value="1"/>
</dbReference>
<dbReference type="EMBL" id="JAEEGA010000005">
    <property type="protein sequence ID" value="MBP1041326.1"/>
    <property type="molecule type" value="Genomic_DNA"/>
</dbReference>
<dbReference type="InterPro" id="IPR036412">
    <property type="entry name" value="HAD-like_sf"/>
</dbReference>
<gene>
    <name evidence="1" type="primary">yidA</name>
    <name evidence="1" type="ORF">I6N95_09930</name>
</gene>
<evidence type="ECO:0000313" key="1">
    <source>
        <dbReference type="EMBL" id="MBP1041326.1"/>
    </source>
</evidence>
<proteinExistence type="predicted"/>
<dbReference type="AlphaFoldDB" id="A0A940P7W8"/>
<dbReference type="Pfam" id="PF08282">
    <property type="entry name" value="Hydrolase_3"/>
    <property type="match status" value="1"/>
</dbReference>